<dbReference type="EMBL" id="CP036282">
    <property type="protein sequence ID" value="QDL53115.1"/>
    <property type="molecule type" value="Genomic_DNA"/>
</dbReference>
<keyword evidence="1" id="KW-0472">Membrane</keyword>
<evidence type="ECO:0000313" key="2">
    <source>
        <dbReference type="EMBL" id="QDL53115.1"/>
    </source>
</evidence>
<keyword evidence="3" id="KW-1185">Reference proteome</keyword>
<dbReference type="KEGG" id="rhg:EXZ61_02415"/>
<reference evidence="3" key="2">
    <citation type="journal article" date="2020" name="Int. J. Syst. Evol. Microbiol.">
        <title>Genomic insights into a novel species Rhodoferax aquaticus sp. nov., isolated from freshwater.</title>
        <authorList>
            <person name="Li T."/>
            <person name="Zhuo Y."/>
            <person name="Jin C.Z."/>
            <person name="Wu X."/>
            <person name="Ko S.R."/>
            <person name="Jin F.J."/>
            <person name="Ahn C.Y."/>
            <person name="Oh H.M."/>
            <person name="Lee H.G."/>
            <person name="Jin L."/>
        </authorList>
    </citation>
    <scope>NUCLEOTIDE SEQUENCE [LARGE SCALE GENOMIC DNA]</scope>
    <source>
        <strain evidence="3">Gr-4</strain>
    </source>
</reference>
<evidence type="ECO:0000256" key="1">
    <source>
        <dbReference type="SAM" id="Phobius"/>
    </source>
</evidence>
<dbReference type="Proteomes" id="UP000317365">
    <property type="component" value="Chromosome"/>
</dbReference>
<dbReference type="AlphaFoldDB" id="A0A515EKC0"/>
<proteinExistence type="predicted"/>
<sequence length="172" mass="18156">MILSAITKSLMPSSWFAIAVFCIGLGTGVGVTTWGLTARHDANLSAIELDQERKVSAARANDIETLKLAKRHGDALTLQLQVTESTLTKNQRELHDAIRTQTNGRACLSGSVVRLLNNSGSTDGAAHLPAPASGAATADGAAASDTDVADWAANARTQYDICRARLNALIDW</sequence>
<organism evidence="2 3">
    <name type="scientific">Rhodoferax aquaticus</name>
    <dbReference type="NCBI Taxonomy" id="2527691"/>
    <lineage>
        <taxon>Bacteria</taxon>
        <taxon>Pseudomonadati</taxon>
        <taxon>Pseudomonadota</taxon>
        <taxon>Betaproteobacteria</taxon>
        <taxon>Burkholderiales</taxon>
        <taxon>Comamonadaceae</taxon>
        <taxon>Rhodoferax</taxon>
    </lineage>
</organism>
<evidence type="ECO:0000313" key="3">
    <source>
        <dbReference type="Proteomes" id="UP000317365"/>
    </source>
</evidence>
<name>A0A515EKC0_9BURK</name>
<accession>A0A515EKC0</accession>
<feature type="transmembrane region" description="Helical" evidence="1">
    <location>
        <begin position="15"/>
        <end position="36"/>
    </location>
</feature>
<protein>
    <submittedName>
        <fullName evidence="2">Uncharacterized protein</fullName>
    </submittedName>
</protein>
<keyword evidence="1" id="KW-0812">Transmembrane</keyword>
<gene>
    <name evidence="2" type="ORF">EXZ61_02415</name>
</gene>
<dbReference type="RefSeq" id="WP_142808677.1">
    <property type="nucleotide sequence ID" value="NZ_CP036282.1"/>
</dbReference>
<keyword evidence="1" id="KW-1133">Transmembrane helix</keyword>
<reference evidence="3" key="1">
    <citation type="submission" date="2019-02" db="EMBL/GenBank/DDBJ databases">
        <title>Complete genome sequence of Rhodoferax sp. Gr-4.</title>
        <authorList>
            <person name="Jin L."/>
        </authorList>
    </citation>
    <scope>NUCLEOTIDE SEQUENCE [LARGE SCALE GENOMIC DNA]</scope>
    <source>
        <strain evidence="3">Gr-4</strain>
    </source>
</reference>